<dbReference type="EMBL" id="CM023485">
    <property type="protein sequence ID" value="KAH6930169.1"/>
    <property type="molecule type" value="Genomic_DNA"/>
</dbReference>
<proteinExistence type="predicted"/>
<evidence type="ECO:0000313" key="1">
    <source>
        <dbReference type="EMBL" id="KAH6930169.1"/>
    </source>
</evidence>
<sequence>MATSPTMNNRYEPSPETKKLAAMLAPVGRAPRRVVERRAATFDELGATEADSRTAILQWRAEVHAALLKEPVCEAAIPATEPSSVPLPPCSDEEKERMDSTACRKRLRDQDSSDDEEGPRKQLANASEPEQPEDGETISDCSGPPSPGAASLSGAAPLTGEHSGDTVSPGDHSFSDDGCAVSTTVAVSAAAPPVSLPGAGSEAAVSAAPAANEADEAAMEVSGEALAEVTTPPPPSHLGEPPEEKEAPTCTYITWCSGCLLLPRGLPHTDGHPGHHQNSAPIGASPTGLASSRSGGAAARTTVRRMAIDGRQIPWRRVVTYLGLKIDHHLT</sequence>
<name>A0ACB7S8S9_HYAAI</name>
<keyword evidence="2" id="KW-1185">Reference proteome</keyword>
<dbReference type="Proteomes" id="UP000821845">
    <property type="component" value="Chromosome 5"/>
</dbReference>
<protein>
    <submittedName>
        <fullName evidence="1">Uncharacterized protein</fullName>
    </submittedName>
</protein>
<evidence type="ECO:0000313" key="2">
    <source>
        <dbReference type="Proteomes" id="UP000821845"/>
    </source>
</evidence>
<gene>
    <name evidence="1" type="ORF">HPB50_011394</name>
</gene>
<reference evidence="1" key="1">
    <citation type="submission" date="2020-05" db="EMBL/GenBank/DDBJ databases">
        <title>Large-scale comparative analyses of tick genomes elucidate their genetic diversity and vector capacities.</title>
        <authorList>
            <person name="Jia N."/>
            <person name="Wang J."/>
            <person name="Shi W."/>
            <person name="Du L."/>
            <person name="Sun Y."/>
            <person name="Zhan W."/>
            <person name="Jiang J."/>
            <person name="Wang Q."/>
            <person name="Zhang B."/>
            <person name="Ji P."/>
            <person name="Sakyi L.B."/>
            <person name="Cui X."/>
            <person name="Yuan T."/>
            <person name="Jiang B."/>
            <person name="Yang W."/>
            <person name="Lam T.T.-Y."/>
            <person name="Chang Q."/>
            <person name="Ding S."/>
            <person name="Wang X."/>
            <person name="Zhu J."/>
            <person name="Ruan X."/>
            <person name="Zhao L."/>
            <person name="Wei J."/>
            <person name="Que T."/>
            <person name="Du C."/>
            <person name="Cheng J."/>
            <person name="Dai P."/>
            <person name="Han X."/>
            <person name="Huang E."/>
            <person name="Gao Y."/>
            <person name="Liu J."/>
            <person name="Shao H."/>
            <person name="Ye R."/>
            <person name="Li L."/>
            <person name="Wei W."/>
            <person name="Wang X."/>
            <person name="Wang C."/>
            <person name="Yang T."/>
            <person name="Huo Q."/>
            <person name="Li W."/>
            <person name="Guo W."/>
            <person name="Chen H."/>
            <person name="Zhou L."/>
            <person name="Ni X."/>
            <person name="Tian J."/>
            <person name="Zhou Y."/>
            <person name="Sheng Y."/>
            <person name="Liu T."/>
            <person name="Pan Y."/>
            <person name="Xia L."/>
            <person name="Li J."/>
            <person name="Zhao F."/>
            <person name="Cao W."/>
        </authorList>
    </citation>
    <scope>NUCLEOTIDE SEQUENCE</scope>
    <source>
        <strain evidence="1">Hyas-2018</strain>
    </source>
</reference>
<organism evidence="1 2">
    <name type="scientific">Hyalomma asiaticum</name>
    <name type="common">Tick</name>
    <dbReference type="NCBI Taxonomy" id="266040"/>
    <lineage>
        <taxon>Eukaryota</taxon>
        <taxon>Metazoa</taxon>
        <taxon>Ecdysozoa</taxon>
        <taxon>Arthropoda</taxon>
        <taxon>Chelicerata</taxon>
        <taxon>Arachnida</taxon>
        <taxon>Acari</taxon>
        <taxon>Parasitiformes</taxon>
        <taxon>Ixodida</taxon>
        <taxon>Ixodoidea</taxon>
        <taxon>Ixodidae</taxon>
        <taxon>Hyalomminae</taxon>
        <taxon>Hyalomma</taxon>
    </lineage>
</organism>
<comment type="caution">
    <text evidence="1">The sequence shown here is derived from an EMBL/GenBank/DDBJ whole genome shotgun (WGS) entry which is preliminary data.</text>
</comment>
<accession>A0ACB7S8S9</accession>